<gene>
    <name evidence="2" type="ORF">Ldro_1323</name>
</gene>
<evidence type="ECO:0000313" key="2">
    <source>
        <dbReference type="EMBL" id="KTC87704.1"/>
    </source>
</evidence>
<evidence type="ECO:0008006" key="4">
    <source>
        <dbReference type="Google" id="ProtNLM"/>
    </source>
</evidence>
<accession>A0A0W0SWJ0</accession>
<comment type="caution">
    <text evidence="2">The sequence shown here is derived from an EMBL/GenBank/DDBJ whole genome shotgun (WGS) entry which is preliminary data.</text>
</comment>
<dbReference type="Proteomes" id="UP000054736">
    <property type="component" value="Unassembled WGS sequence"/>
</dbReference>
<keyword evidence="1" id="KW-0812">Transmembrane</keyword>
<feature type="transmembrane region" description="Helical" evidence="1">
    <location>
        <begin position="6"/>
        <end position="30"/>
    </location>
</feature>
<dbReference type="EMBL" id="LNXY01000020">
    <property type="protein sequence ID" value="KTC87704.1"/>
    <property type="molecule type" value="Genomic_DNA"/>
</dbReference>
<feature type="transmembrane region" description="Helical" evidence="1">
    <location>
        <begin position="94"/>
        <end position="114"/>
    </location>
</feature>
<evidence type="ECO:0000313" key="3">
    <source>
        <dbReference type="Proteomes" id="UP000054736"/>
    </source>
</evidence>
<keyword evidence="3" id="KW-1185">Reference proteome</keyword>
<dbReference type="RefSeq" id="WP_058495621.1">
    <property type="nucleotide sequence ID" value="NZ_CAAAIU010000002.1"/>
</dbReference>
<dbReference type="PATRIC" id="fig|1212489.4.peg.1395"/>
<keyword evidence="1" id="KW-0472">Membrane</keyword>
<feature type="transmembrane region" description="Helical" evidence="1">
    <location>
        <begin position="42"/>
        <end position="58"/>
    </location>
</feature>
<evidence type="ECO:0000256" key="1">
    <source>
        <dbReference type="SAM" id="Phobius"/>
    </source>
</evidence>
<keyword evidence="1" id="KW-1133">Transmembrane helix</keyword>
<proteinExistence type="predicted"/>
<name>A0A0W0SWJ0_9GAMM</name>
<sequence>MTHRRLSIFLGLISLAISLATWSLDLSHLVINCIYCRNERTIIGLLGILLLLPIYPYITSYLSLAFGFYGASVCAQHIMLIMKNSHFTSPQLPLAIAALLIIIGQLFFIFNYLYGRSILKAINSNL</sequence>
<protein>
    <recommendedName>
        <fullName evidence="4">Disulfide bond formation protein B</fullName>
    </recommendedName>
</protein>
<organism evidence="2 3">
    <name type="scientific">Legionella drozanskii LLAP-1</name>
    <dbReference type="NCBI Taxonomy" id="1212489"/>
    <lineage>
        <taxon>Bacteria</taxon>
        <taxon>Pseudomonadati</taxon>
        <taxon>Pseudomonadota</taxon>
        <taxon>Gammaproteobacteria</taxon>
        <taxon>Legionellales</taxon>
        <taxon>Legionellaceae</taxon>
        <taxon>Legionella</taxon>
    </lineage>
</organism>
<dbReference type="STRING" id="1212489.Ldro_1323"/>
<dbReference type="AlphaFoldDB" id="A0A0W0SWJ0"/>
<reference evidence="2 3" key="1">
    <citation type="submission" date="2015-11" db="EMBL/GenBank/DDBJ databases">
        <title>Genomic analysis of 38 Legionella species identifies large and diverse effector repertoires.</title>
        <authorList>
            <person name="Burstein D."/>
            <person name="Amaro F."/>
            <person name="Zusman T."/>
            <person name="Lifshitz Z."/>
            <person name="Cohen O."/>
            <person name="Gilbert J.A."/>
            <person name="Pupko T."/>
            <person name="Shuman H.A."/>
            <person name="Segal G."/>
        </authorList>
    </citation>
    <scope>NUCLEOTIDE SEQUENCE [LARGE SCALE GENOMIC DNA]</scope>
    <source>
        <strain evidence="2 3">ATCC 700990</strain>
    </source>
</reference>
<feature type="transmembrane region" description="Helical" evidence="1">
    <location>
        <begin position="64"/>
        <end position="82"/>
    </location>
</feature>